<keyword evidence="4 6" id="KW-1133">Transmembrane helix</keyword>
<keyword evidence="5 6" id="KW-0472">Membrane</keyword>
<evidence type="ECO:0000256" key="6">
    <source>
        <dbReference type="SAM" id="Phobius"/>
    </source>
</evidence>
<sequence length="360" mass="41552">MKKIDIYIIRKFLGTFFFSMVLILSIVIVFDLSERLEKFLEKEAPVQAIIFDYYVNFVPYFANMFSALFTFISVIFFTSKMAYNSEIIAILSTGISFRRMVRPYMISAGVIAGLSLLLSAFIIPNANKKRIDFSEKYIWKPYNFKENDIHQQVAPGEFIYMSGFSIYAKRGDNFTYEVFKDDTLVSKLSANSIVWNDKKEKWTIKNWVLREFDGTNETYTVGKEDIDTVLNFSVKEFTEDPKKIKERLTLPELDEYIARQKLRGSSNVVEYQIEKYKMFSGAFSTFILTLIGVCIASRKIRGGMGFHLGLGLLISFSYILFMQFSTVFATNGNMNPLLAVWIPNILFSVVAFFVYRAAPK</sequence>
<organism evidence="7 8">
    <name type="scientific">Butyricimonas hominis</name>
    <dbReference type="NCBI Taxonomy" id="2763032"/>
    <lineage>
        <taxon>Bacteria</taxon>
        <taxon>Pseudomonadati</taxon>
        <taxon>Bacteroidota</taxon>
        <taxon>Bacteroidia</taxon>
        <taxon>Bacteroidales</taxon>
        <taxon>Odoribacteraceae</taxon>
        <taxon>Butyricimonas</taxon>
    </lineage>
</organism>
<dbReference type="Pfam" id="PF03739">
    <property type="entry name" value="LptF_LptG"/>
    <property type="match status" value="1"/>
</dbReference>
<evidence type="ECO:0000256" key="4">
    <source>
        <dbReference type="ARBA" id="ARBA00022989"/>
    </source>
</evidence>
<dbReference type="Proteomes" id="UP000646484">
    <property type="component" value="Unassembled WGS sequence"/>
</dbReference>
<evidence type="ECO:0000313" key="7">
    <source>
        <dbReference type="EMBL" id="MBC5621893.1"/>
    </source>
</evidence>
<evidence type="ECO:0000256" key="3">
    <source>
        <dbReference type="ARBA" id="ARBA00022692"/>
    </source>
</evidence>
<comment type="caution">
    <text evidence="7">The sequence shown here is derived from an EMBL/GenBank/DDBJ whole genome shotgun (WGS) entry which is preliminary data.</text>
</comment>
<dbReference type="EMBL" id="JACOOH010000005">
    <property type="protein sequence ID" value="MBC5621893.1"/>
    <property type="molecule type" value="Genomic_DNA"/>
</dbReference>
<evidence type="ECO:0000313" key="8">
    <source>
        <dbReference type="Proteomes" id="UP000646484"/>
    </source>
</evidence>
<feature type="transmembrane region" description="Helical" evidence="6">
    <location>
        <begin position="12"/>
        <end position="30"/>
    </location>
</feature>
<accession>A0ABR7D1S2</accession>
<evidence type="ECO:0000256" key="2">
    <source>
        <dbReference type="ARBA" id="ARBA00022475"/>
    </source>
</evidence>
<comment type="subcellular location">
    <subcellularLocation>
        <location evidence="1">Cell membrane</location>
        <topology evidence="1">Multi-pass membrane protein</topology>
    </subcellularLocation>
</comment>
<keyword evidence="2" id="KW-1003">Cell membrane</keyword>
<feature type="transmembrane region" description="Helical" evidence="6">
    <location>
        <begin position="278"/>
        <end position="296"/>
    </location>
</feature>
<name>A0ABR7D1S2_9BACT</name>
<proteinExistence type="predicted"/>
<protein>
    <submittedName>
        <fullName evidence="7">LptF/LptG family permease</fullName>
    </submittedName>
</protein>
<feature type="transmembrane region" description="Helical" evidence="6">
    <location>
        <begin position="104"/>
        <end position="123"/>
    </location>
</feature>
<feature type="transmembrane region" description="Helical" evidence="6">
    <location>
        <begin position="60"/>
        <end position="83"/>
    </location>
</feature>
<evidence type="ECO:0000256" key="5">
    <source>
        <dbReference type="ARBA" id="ARBA00023136"/>
    </source>
</evidence>
<gene>
    <name evidence="7" type="ORF">H8S64_12365</name>
</gene>
<feature type="transmembrane region" description="Helical" evidence="6">
    <location>
        <begin position="308"/>
        <end position="330"/>
    </location>
</feature>
<dbReference type="InterPro" id="IPR005495">
    <property type="entry name" value="LptG/LptF_permease"/>
</dbReference>
<keyword evidence="8" id="KW-1185">Reference proteome</keyword>
<feature type="transmembrane region" description="Helical" evidence="6">
    <location>
        <begin position="336"/>
        <end position="355"/>
    </location>
</feature>
<evidence type="ECO:0000256" key="1">
    <source>
        <dbReference type="ARBA" id="ARBA00004651"/>
    </source>
</evidence>
<reference evidence="7 8" key="1">
    <citation type="submission" date="2020-08" db="EMBL/GenBank/DDBJ databases">
        <title>Genome public.</title>
        <authorList>
            <person name="Liu C."/>
            <person name="Sun Q."/>
        </authorList>
    </citation>
    <scope>NUCLEOTIDE SEQUENCE [LARGE SCALE GENOMIC DNA]</scope>
    <source>
        <strain evidence="7 8">NSJ-56</strain>
    </source>
</reference>
<dbReference type="PANTHER" id="PTHR33529:SF8">
    <property type="entry name" value="PERMEASE, YJGP_YJGQ FAMILY"/>
    <property type="match status" value="1"/>
</dbReference>
<dbReference type="RefSeq" id="WP_099293635.1">
    <property type="nucleotide sequence ID" value="NZ_JACOOH010000005.1"/>
</dbReference>
<dbReference type="PANTHER" id="PTHR33529">
    <property type="entry name" value="SLR0882 PROTEIN-RELATED"/>
    <property type="match status" value="1"/>
</dbReference>
<keyword evidence="3 6" id="KW-0812">Transmembrane</keyword>